<keyword evidence="7 11" id="KW-0658">Purine biosynthesis</keyword>
<keyword evidence="5 11" id="KW-0436">Ligase</keyword>
<dbReference type="InterPro" id="IPR033934">
    <property type="entry name" value="SAICAR_synt_PurC"/>
</dbReference>
<dbReference type="PROSITE" id="PS01057">
    <property type="entry name" value="SAICAR_SYNTHETASE_1"/>
    <property type="match status" value="1"/>
</dbReference>
<dbReference type="InterPro" id="IPR018236">
    <property type="entry name" value="SAICAR_synthetase_CS"/>
</dbReference>
<name>A0ABV6LMR4_9BACI</name>
<gene>
    <name evidence="11 13" type="primary">purC</name>
    <name evidence="13" type="ORF">ACFFGV_08790</name>
</gene>
<protein>
    <recommendedName>
        <fullName evidence="4 11">Phosphoribosylaminoimidazole-succinocarboxamide synthase</fullName>
        <ecNumber evidence="3 11">6.3.2.6</ecNumber>
    </recommendedName>
    <alternativeName>
        <fullName evidence="9 11">SAICAR synthetase</fullName>
    </alternativeName>
</protein>
<evidence type="ECO:0000259" key="12">
    <source>
        <dbReference type="Pfam" id="PF01259"/>
    </source>
</evidence>
<reference evidence="13 14" key="1">
    <citation type="submission" date="2024-09" db="EMBL/GenBank/DDBJ databases">
        <authorList>
            <person name="Sun Q."/>
            <person name="Mori K."/>
        </authorList>
    </citation>
    <scope>NUCLEOTIDE SEQUENCE [LARGE SCALE GENOMIC DNA]</scope>
    <source>
        <strain evidence="13 14">NCAIM B.02529</strain>
    </source>
</reference>
<dbReference type="RefSeq" id="WP_377346804.1">
    <property type="nucleotide sequence ID" value="NZ_JBHLTP010000005.1"/>
</dbReference>
<dbReference type="InterPro" id="IPR050089">
    <property type="entry name" value="SAICAR_synthetase"/>
</dbReference>
<organism evidence="13 14">
    <name type="scientific">Pontibacillus salicampi</name>
    <dbReference type="NCBI Taxonomy" id="1449801"/>
    <lineage>
        <taxon>Bacteria</taxon>
        <taxon>Bacillati</taxon>
        <taxon>Bacillota</taxon>
        <taxon>Bacilli</taxon>
        <taxon>Bacillales</taxon>
        <taxon>Bacillaceae</taxon>
        <taxon>Pontibacillus</taxon>
    </lineage>
</organism>
<evidence type="ECO:0000256" key="4">
    <source>
        <dbReference type="ARBA" id="ARBA00016460"/>
    </source>
</evidence>
<dbReference type="Gene3D" id="3.30.470.20">
    <property type="entry name" value="ATP-grasp fold, B domain"/>
    <property type="match status" value="1"/>
</dbReference>
<dbReference type="Proteomes" id="UP001589836">
    <property type="component" value="Unassembled WGS sequence"/>
</dbReference>
<dbReference type="EMBL" id="JBHLTP010000005">
    <property type="protein sequence ID" value="MFC0523681.1"/>
    <property type="molecule type" value="Genomic_DNA"/>
</dbReference>
<comment type="caution">
    <text evidence="13">The sequence shown here is derived from an EMBL/GenBank/DDBJ whole genome shotgun (WGS) entry which is preliminary data.</text>
</comment>
<dbReference type="Gene3D" id="3.30.200.20">
    <property type="entry name" value="Phosphorylase Kinase, domain 1"/>
    <property type="match status" value="1"/>
</dbReference>
<dbReference type="SUPFAM" id="SSF56104">
    <property type="entry name" value="SAICAR synthase-like"/>
    <property type="match status" value="1"/>
</dbReference>
<evidence type="ECO:0000256" key="5">
    <source>
        <dbReference type="ARBA" id="ARBA00022598"/>
    </source>
</evidence>
<evidence type="ECO:0000313" key="13">
    <source>
        <dbReference type="EMBL" id="MFC0523681.1"/>
    </source>
</evidence>
<evidence type="ECO:0000313" key="14">
    <source>
        <dbReference type="Proteomes" id="UP001589836"/>
    </source>
</evidence>
<comment type="catalytic activity">
    <reaction evidence="10 11">
        <text>5-amino-1-(5-phospho-D-ribosyl)imidazole-4-carboxylate + L-aspartate + ATP = (2S)-2-[5-amino-1-(5-phospho-beta-D-ribosyl)imidazole-4-carboxamido]succinate + ADP + phosphate + 2 H(+)</text>
        <dbReference type="Rhea" id="RHEA:22628"/>
        <dbReference type="ChEBI" id="CHEBI:15378"/>
        <dbReference type="ChEBI" id="CHEBI:29991"/>
        <dbReference type="ChEBI" id="CHEBI:30616"/>
        <dbReference type="ChEBI" id="CHEBI:43474"/>
        <dbReference type="ChEBI" id="CHEBI:58443"/>
        <dbReference type="ChEBI" id="CHEBI:77657"/>
        <dbReference type="ChEBI" id="CHEBI:456216"/>
        <dbReference type="EC" id="6.3.2.6"/>
    </reaction>
</comment>
<comment type="similarity">
    <text evidence="2 11">Belongs to the SAICAR synthetase family.</text>
</comment>
<dbReference type="InterPro" id="IPR001636">
    <property type="entry name" value="SAICAR_synth"/>
</dbReference>
<accession>A0ABV6LMR4</accession>
<evidence type="ECO:0000256" key="6">
    <source>
        <dbReference type="ARBA" id="ARBA00022741"/>
    </source>
</evidence>
<sequence length="239" mass="27648">MKGALLYEGKAKKVYSMLGEEYQLILEYKDDATAFNGKKHRIFPGKGQLNNKISAHIFEYLHDQGIPSHFIQQLSATEQLVHQTHIIPIEVVVRNVATGSLTKRLGITDGRSFENPLVELYYKKDELNDPLINDDHAKLLTGIQEKELSFLKEQALLVNEQLHALFKKMDITLVDFKLEFGRLHDRTIVLSDEISPDTCRLWEKGTNRKMDKDVFRQDTGDLLEVYEAIWQRLKEDIHV</sequence>
<evidence type="ECO:0000256" key="7">
    <source>
        <dbReference type="ARBA" id="ARBA00022755"/>
    </source>
</evidence>
<evidence type="ECO:0000256" key="3">
    <source>
        <dbReference type="ARBA" id="ARBA00012217"/>
    </source>
</evidence>
<feature type="domain" description="SAICAR synthetase/ADE2 N-terminal" evidence="12">
    <location>
        <begin position="5"/>
        <end position="232"/>
    </location>
</feature>
<dbReference type="PANTHER" id="PTHR43599">
    <property type="entry name" value="MULTIFUNCTIONAL PROTEIN ADE2"/>
    <property type="match status" value="1"/>
</dbReference>
<evidence type="ECO:0000256" key="10">
    <source>
        <dbReference type="ARBA" id="ARBA00048475"/>
    </source>
</evidence>
<dbReference type="GO" id="GO:0004639">
    <property type="term" value="F:phosphoribosylaminoimidazolesuccinocarboxamide synthase activity"/>
    <property type="evidence" value="ECO:0007669"/>
    <property type="project" value="UniProtKB-EC"/>
</dbReference>
<dbReference type="NCBIfam" id="TIGR00081">
    <property type="entry name" value="purC"/>
    <property type="match status" value="1"/>
</dbReference>
<keyword evidence="6 11" id="KW-0547">Nucleotide-binding</keyword>
<keyword evidence="8 11" id="KW-0067">ATP-binding</keyword>
<dbReference type="EC" id="6.3.2.6" evidence="3 11"/>
<dbReference type="HAMAP" id="MF_00137">
    <property type="entry name" value="SAICAR_synth"/>
    <property type="match status" value="1"/>
</dbReference>
<dbReference type="CDD" id="cd01415">
    <property type="entry name" value="SAICAR_synt_PurC"/>
    <property type="match status" value="1"/>
</dbReference>
<proteinExistence type="inferred from homology"/>
<dbReference type="PANTHER" id="PTHR43599:SF3">
    <property type="entry name" value="SI:DKEY-6E2.2"/>
    <property type="match status" value="1"/>
</dbReference>
<evidence type="ECO:0000256" key="1">
    <source>
        <dbReference type="ARBA" id="ARBA00004672"/>
    </source>
</evidence>
<dbReference type="PROSITE" id="PS01058">
    <property type="entry name" value="SAICAR_SYNTHETASE_2"/>
    <property type="match status" value="1"/>
</dbReference>
<keyword evidence="14" id="KW-1185">Reference proteome</keyword>
<dbReference type="InterPro" id="IPR028923">
    <property type="entry name" value="SAICAR_synt/ADE2_N"/>
</dbReference>
<evidence type="ECO:0000256" key="9">
    <source>
        <dbReference type="ARBA" id="ARBA00030409"/>
    </source>
</evidence>
<evidence type="ECO:0000256" key="2">
    <source>
        <dbReference type="ARBA" id="ARBA00010190"/>
    </source>
</evidence>
<dbReference type="Pfam" id="PF01259">
    <property type="entry name" value="SAICAR_synt"/>
    <property type="match status" value="1"/>
</dbReference>
<evidence type="ECO:0000256" key="11">
    <source>
        <dbReference type="HAMAP-Rule" id="MF_00137"/>
    </source>
</evidence>
<evidence type="ECO:0000256" key="8">
    <source>
        <dbReference type="ARBA" id="ARBA00022840"/>
    </source>
</evidence>
<comment type="pathway">
    <text evidence="1 11">Purine metabolism; IMP biosynthesis via de novo pathway; 5-amino-1-(5-phospho-D-ribosyl)imidazole-4-carboxamide from 5-amino-1-(5-phospho-D-ribosyl)imidazole-4-carboxylate: step 1/2.</text>
</comment>